<feature type="transmembrane region" description="Helical" evidence="2">
    <location>
        <begin position="187"/>
        <end position="206"/>
    </location>
</feature>
<feature type="transmembrane region" description="Helical" evidence="2">
    <location>
        <begin position="251"/>
        <end position="271"/>
    </location>
</feature>
<dbReference type="PATRIC" id="fig|1227488.3.peg.4033"/>
<evidence type="ECO:0000259" key="3">
    <source>
        <dbReference type="PROSITE" id="PS50850"/>
    </source>
</evidence>
<feature type="transmembrane region" description="Helical" evidence="2">
    <location>
        <begin position="329"/>
        <end position="352"/>
    </location>
</feature>
<keyword evidence="2" id="KW-0472">Membrane</keyword>
<sequence>MRNRSHSRPSLETDEPHELPVTIDDRHAATDARRVGATALQEQRPRIERGARAESAAYPLRPKRRRTDGDRDEPMNGPTESAPGAALDLQPRSWKGYTALILVWQVAASGCFYAVYAVTPFVRAQFGVSTTRIGFLLTALMLGYTVCVAPVGRLIDRYGEARVLVVGLTGLGATTVLVTAASTYPLLLGAVAVLGAFYATAIPGTNKAVFNAIPAERLNVSMGIKQMGVTAGSGLSSLLVPLSASRVGWEVAFLGAGAVAAVVTVAFRVCYDAGTGDADESGTSLRTHVGDPEYVLLVAAGFFLGAGLFTTVGYTLLYVTDVVGASSVFAGATLAAAQASGSVGRIGFGWIADNWFGSLTRSTLVLLAIQAGVSAILFAVIPFVEPPLVVLGLFALLGAFILGFTGVYYSCIGSIVPTDGIGSATAGGQLALNSGALVAPPAFGYLVDARGYEDAWTLLACTTVVAFVLFLVLIGRRSVGRRP</sequence>
<feature type="transmembrane region" description="Helical" evidence="2">
    <location>
        <begin position="390"/>
        <end position="409"/>
    </location>
</feature>
<dbReference type="Pfam" id="PF07690">
    <property type="entry name" value="MFS_1"/>
    <property type="match status" value="1"/>
</dbReference>
<feature type="transmembrane region" description="Helical" evidence="2">
    <location>
        <begin position="294"/>
        <end position="317"/>
    </location>
</feature>
<dbReference type="PANTHER" id="PTHR23527:SF1">
    <property type="entry name" value="BLL3282 PROTEIN"/>
    <property type="match status" value="1"/>
</dbReference>
<organism evidence="4 5">
    <name type="scientific">Haloterrigena salina JCM 13891</name>
    <dbReference type="NCBI Taxonomy" id="1227488"/>
    <lineage>
        <taxon>Archaea</taxon>
        <taxon>Methanobacteriati</taxon>
        <taxon>Methanobacteriota</taxon>
        <taxon>Stenosarchaea group</taxon>
        <taxon>Halobacteria</taxon>
        <taxon>Halobacteriales</taxon>
        <taxon>Natrialbaceae</taxon>
        <taxon>Haloterrigena</taxon>
    </lineage>
</organism>
<dbReference type="STRING" id="1227488.C477_20124"/>
<protein>
    <submittedName>
        <fullName evidence="4">Major facilitator superfamily protein</fullName>
    </submittedName>
</protein>
<dbReference type="EMBL" id="AOIS01000063">
    <property type="protein sequence ID" value="ELZ14482.1"/>
    <property type="molecule type" value="Genomic_DNA"/>
</dbReference>
<keyword evidence="2" id="KW-0812">Transmembrane</keyword>
<comment type="caution">
    <text evidence="4">The sequence shown here is derived from an EMBL/GenBank/DDBJ whole genome shotgun (WGS) entry which is preliminary data.</text>
</comment>
<reference evidence="4 5" key="1">
    <citation type="journal article" date="2014" name="PLoS Genet.">
        <title>Phylogenetically driven sequencing of extremely halophilic archaea reveals strategies for static and dynamic osmo-response.</title>
        <authorList>
            <person name="Becker E.A."/>
            <person name="Seitzer P.M."/>
            <person name="Tritt A."/>
            <person name="Larsen D."/>
            <person name="Krusor M."/>
            <person name="Yao A.I."/>
            <person name="Wu D."/>
            <person name="Madern D."/>
            <person name="Eisen J.A."/>
            <person name="Darling A.E."/>
            <person name="Facciotti M.T."/>
        </authorList>
    </citation>
    <scope>NUCLEOTIDE SEQUENCE [LARGE SCALE GENOMIC DNA]</scope>
    <source>
        <strain evidence="4 5">JCM 13891</strain>
    </source>
</reference>
<dbReference type="GO" id="GO:0022857">
    <property type="term" value="F:transmembrane transporter activity"/>
    <property type="evidence" value="ECO:0007669"/>
    <property type="project" value="InterPro"/>
</dbReference>
<dbReference type="InterPro" id="IPR036259">
    <property type="entry name" value="MFS_trans_sf"/>
</dbReference>
<evidence type="ECO:0000256" key="1">
    <source>
        <dbReference type="SAM" id="MobiDB-lite"/>
    </source>
</evidence>
<evidence type="ECO:0000313" key="5">
    <source>
        <dbReference type="Proteomes" id="UP000011657"/>
    </source>
</evidence>
<dbReference type="InterPro" id="IPR052952">
    <property type="entry name" value="MFS-Transporter"/>
</dbReference>
<feature type="transmembrane region" description="Helical" evidence="2">
    <location>
        <begin position="364"/>
        <end position="384"/>
    </location>
</feature>
<name>M0BWK1_9EURY</name>
<dbReference type="Gene3D" id="1.20.1250.20">
    <property type="entry name" value="MFS general substrate transporter like domains"/>
    <property type="match status" value="2"/>
</dbReference>
<feature type="transmembrane region" description="Helical" evidence="2">
    <location>
        <begin position="131"/>
        <end position="151"/>
    </location>
</feature>
<feature type="transmembrane region" description="Helical" evidence="2">
    <location>
        <begin position="163"/>
        <end position="181"/>
    </location>
</feature>
<feature type="compositionally biased region" description="Basic and acidic residues" evidence="1">
    <location>
        <begin position="9"/>
        <end position="34"/>
    </location>
</feature>
<dbReference type="SUPFAM" id="SSF103473">
    <property type="entry name" value="MFS general substrate transporter"/>
    <property type="match status" value="1"/>
</dbReference>
<dbReference type="PANTHER" id="PTHR23527">
    <property type="entry name" value="BLL3282 PROTEIN"/>
    <property type="match status" value="1"/>
</dbReference>
<keyword evidence="5" id="KW-1185">Reference proteome</keyword>
<evidence type="ECO:0000313" key="4">
    <source>
        <dbReference type="EMBL" id="ELZ14482.1"/>
    </source>
</evidence>
<accession>M0BWK1</accession>
<dbReference type="Proteomes" id="UP000011657">
    <property type="component" value="Unassembled WGS sequence"/>
</dbReference>
<feature type="domain" description="Major facilitator superfamily (MFS) profile" evidence="3">
    <location>
        <begin position="97"/>
        <end position="478"/>
    </location>
</feature>
<feature type="transmembrane region" description="Helical" evidence="2">
    <location>
        <begin position="97"/>
        <end position="119"/>
    </location>
</feature>
<dbReference type="AlphaFoldDB" id="M0BWK1"/>
<feature type="region of interest" description="Disordered" evidence="1">
    <location>
        <begin position="1"/>
        <end position="87"/>
    </location>
</feature>
<dbReference type="InterPro" id="IPR011701">
    <property type="entry name" value="MFS"/>
</dbReference>
<gene>
    <name evidence="4" type="ORF">C477_20124</name>
</gene>
<dbReference type="eggNOG" id="arCOG00130">
    <property type="taxonomic scope" value="Archaea"/>
</dbReference>
<feature type="compositionally biased region" description="Basic and acidic residues" evidence="1">
    <location>
        <begin position="43"/>
        <end position="52"/>
    </location>
</feature>
<feature type="transmembrane region" description="Helical" evidence="2">
    <location>
        <begin position="455"/>
        <end position="474"/>
    </location>
</feature>
<dbReference type="PROSITE" id="PS50850">
    <property type="entry name" value="MFS"/>
    <property type="match status" value="1"/>
</dbReference>
<evidence type="ECO:0000256" key="2">
    <source>
        <dbReference type="SAM" id="Phobius"/>
    </source>
</evidence>
<dbReference type="InterPro" id="IPR020846">
    <property type="entry name" value="MFS_dom"/>
</dbReference>
<proteinExistence type="predicted"/>
<keyword evidence="2" id="KW-1133">Transmembrane helix</keyword>